<dbReference type="RefSeq" id="WP_068679456.1">
    <property type="nucleotide sequence ID" value="NZ_LYPA01000027.1"/>
</dbReference>
<gene>
    <name evidence="1" type="ORF">A7K91_14865</name>
</gene>
<protein>
    <submittedName>
        <fullName evidence="1">Uncharacterized protein</fullName>
    </submittedName>
</protein>
<dbReference type="STRING" id="1844972.A7K91_14865"/>
<evidence type="ECO:0000313" key="1">
    <source>
        <dbReference type="EMBL" id="OBR68339.1"/>
    </source>
</evidence>
<dbReference type="EMBL" id="LYPA01000027">
    <property type="protein sequence ID" value="OBR68339.1"/>
    <property type="molecule type" value="Genomic_DNA"/>
</dbReference>
<organism evidence="1 2">
    <name type="scientific">Paenibacillus oryzae</name>
    <dbReference type="NCBI Taxonomy" id="1844972"/>
    <lineage>
        <taxon>Bacteria</taxon>
        <taxon>Bacillati</taxon>
        <taxon>Bacillota</taxon>
        <taxon>Bacilli</taxon>
        <taxon>Bacillales</taxon>
        <taxon>Paenibacillaceae</taxon>
        <taxon>Paenibacillus</taxon>
    </lineage>
</organism>
<sequence length="158" mass="17345">MTHSLSQAKAKLSQWDALMLESVKALGWTNDQLIEKVLTGNLPIDESKFHFDYSLLTTFAKENEELFKSAVQEGYQIKYNTIRGIHSWILVALKQEGVLSLEAGEEAVTATLTDSEAKLLSSVLSFGWALTPAAVQEGQAVSEGKTVYRIKPAARGSL</sequence>
<accession>A0A1A5YS05</accession>
<dbReference type="Proteomes" id="UP000092024">
    <property type="component" value="Unassembled WGS sequence"/>
</dbReference>
<dbReference type="AlphaFoldDB" id="A0A1A5YS05"/>
<proteinExistence type="predicted"/>
<reference evidence="1 2" key="1">
    <citation type="submission" date="2016-05" db="EMBL/GenBank/DDBJ databases">
        <title>Paenibacillus oryzae. sp. nov., isolated from the rice root.</title>
        <authorList>
            <person name="Zhang J."/>
            <person name="Zhang X."/>
        </authorList>
    </citation>
    <scope>NUCLEOTIDE SEQUENCE [LARGE SCALE GENOMIC DNA]</scope>
    <source>
        <strain evidence="1 2">1DrF-4</strain>
    </source>
</reference>
<evidence type="ECO:0000313" key="2">
    <source>
        <dbReference type="Proteomes" id="UP000092024"/>
    </source>
</evidence>
<dbReference type="OrthoDB" id="2657532at2"/>
<keyword evidence="2" id="KW-1185">Reference proteome</keyword>
<comment type="caution">
    <text evidence="1">The sequence shown here is derived from an EMBL/GenBank/DDBJ whole genome shotgun (WGS) entry which is preliminary data.</text>
</comment>
<name>A0A1A5YS05_9BACL</name>